<sequence>MLADAATVLRGVTDSSVTPRIHALCRSALPLLGDTEPVRRARVLAQLVVTADPFGPGPEATYDGGEPDLGRRALQQAEACGDPDAVFLALQARGTELTGAGHVLERLSLGERAVRLGREVGRPEYAAWGHLWRLGGFAELGRRVPFDAELAAFAVAVDQLREPLWTWRLTLVRTSVALSEGRLALAAELMAEGQARGRRAGHEGAEFFHLIHADALAQLTGEGYEPVERAVRAFTEQGPFLSRAWHVNVLTHMGRIDEVRAMWPSLVPHLGAFPRHAREWVVAMSGMADVCVALGDRETGAWVYAQLVTFADRQVIADPLGPGYGPVALRLGRLARLAGDAEAAGEHLRSALATSLATGLAPATGFTHLELARAALDRGDRAAAREHLDAARDLARRLGLATLQTAVEALVEAAAEAAAEAVVTPPPAGPLTPREEQIAALVAEGLSNRQIAERLYLSVRTVENHVTHILVKLGFESRARIASWHAHRAHG</sequence>
<evidence type="ECO:0000256" key="1">
    <source>
        <dbReference type="ARBA" id="ARBA00023015"/>
    </source>
</evidence>
<name>A0A544YYA8_9ACTN</name>
<dbReference type="EMBL" id="VIRM01000010">
    <property type="protein sequence ID" value="TQS21756.1"/>
    <property type="molecule type" value="Genomic_DNA"/>
</dbReference>
<keyword evidence="1" id="KW-0805">Transcription regulation</keyword>
<keyword evidence="2" id="KW-0238">DNA-binding</keyword>
<dbReference type="PROSITE" id="PS50043">
    <property type="entry name" value="HTH_LUXR_2"/>
    <property type="match status" value="1"/>
</dbReference>
<evidence type="ECO:0000256" key="2">
    <source>
        <dbReference type="ARBA" id="ARBA00023125"/>
    </source>
</evidence>
<reference evidence="5 6" key="1">
    <citation type="submission" date="2019-07" db="EMBL/GenBank/DDBJ databases">
        <title>Microbispora hainanensis DSM 45428.</title>
        <authorList>
            <person name="Thawai C."/>
        </authorList>
    </citation>
    <scope>NUCLEOTIDE SEQUENCE [LARGE SCALE GENOMIC DNA]</scope>
    <source>
        <strain evidence="5 6">DSM 45428</strain>
    </source>
</reference>
<gene>
    <name evidence="5" type="ORF">FLX08_11215</name>
</gene>
<dbReference type="PANTHER" id="PTHR44688:SF16">
    <property type="entry name" value="DNA-BINDING TRANSCRIPTIONAL ACTIVATOR DEVR_DOSR"/>
    <property type="match status" value="1"/>
</dbReference>
<organism evidence="5 6">
    <name type="scientific">Microbispora hainanensis</name>
    <dbReference type="NCBI Taxonomy" id="568844"/>
    <lineage>
        <taxon>Bacteria</taxon>
        <taxon>Bacillati</taxon>
        <taxon>Actinomycetota</taxon>
        <taxon>Actinomycetes</taxon>
        <taxon>Streptosporangiales</taxon>
        <taxon>Streptosporangiaceae</taxon>
        <taxon>Microbispora</taxon>
    </lineage>
</organism>
<dbReference type="GO" id="GO:0006355">
    <property type="term" value="P:regulation of DNA-templated transcription"/>
    <property type="evidence" value="ECO:0007669"/>
    <property type="project" value="InterPro"/>
</dbReference>
<evidence type="ECO:0000313" key="6">
    <source>
        <dbReference type="Proteomes" id="UP000316541"/>
    </source>
</evidence>
<dbReference type="SUPFAM" id="SSF46894">
    <property type="entry name" value="C-terminal effector domain of the bipartite response regulators"/>
    <property type="match status" value="1"/>
</dbReference>
<dbReference type="CDD" id="cd06170">
    <property type="entry name" value="LuxR_C_like"/>
    <property type="match status" value="1"/>
</dbReference>
<dbReference type="Proteomes" id="UP000316541">
    <property type="component" value="Unassembled WGS sequence"/>
</dbReference>
<dbReference type="Gene3D" id="1.10.10.10">
    <property type="entry name" value="Winged helix-like DNA-binding domain superfamily/Winged helix DNA-binding domain"/>
    <property type="match status" value="1"/>
</dbReference>
<evidence type="ECO:0000256" key="3">
    <source>
        <dbReference type="ARBA" id="ARBA00023163"/>
    </source>
</evidence>
<dbReference type="InterPro" id="IPR011990">
    <property type="entry name" value="TPR-like_helical_dom_sf"/>
</dbReference>
<dbReference type="SUPFAM" id="SSF48452">
    <property type="entry name" value="TPR-like"/>
    <property type="match status" value="1"/>
</dbReference>
<dbReference type="Pfam" id="PF00196">
    <property type="entry name" value="GerE"/>
    <property type="match status" value="1"/>
</dbReference>
<keyword evidence="3" id="KW-0804">Transcription</keyword>
<feature type="domain" description="HTH luxR-type" evidence="4">
    <location>
        <begin position="424"/>
        <end position="489"/>
    </location>
</feature>
<dbReference type="GO" id="GO:0003677">
    <property type="term" value="F:DNA binding"/>
    <property type="evidence" value="ECO:0007669"/>
    <property type="project" value="UniProtKB-KW"/>
</dbReference>
<evidence type="ECO:0000313" key="5">
    <source>
        <dbReference type="EMBL" id="TQS21756.1"/>
    </source>
</evidence>
<dbReference type="InterPro" id="IPR000792">
    <property type="entry name" value="Tscrpt_reg_LuxR_C"/>
</dbReference>
<protein>
    <recommendedName>
        <fullName evidence="4">HTH luxR-type domain-containing protein</fullName>
    </recommendedName>
</protein>
<dbReference type="InterPro" id="IPR036388">
    <property type="entry name" value="WH-like_DNA-bd_sf"/>
</dbReference>
<comment type="caution">
    <text evidence="5">The sequence shown here is derived from an EMBL/GenBank/DDBJ whole genome shotgun (WGS) entry which is preliminary data.</text>
</comment>
<accession>A0A544YYA8</accession>
<dbReference type="PANTHER" id="PTHR44688">
    <property type="entry name" value="DNA-BINDING TRANSCRIPTIONAL ACTIVATOR DEVR_DOSR"/>
    <property type="match status" value="1"/>
</dbReference>
<dbReference type="AlphaFoldDB" id="A0A544YYA8"/>
<evidence type="ECO:0000259" key="4">
    <source>
        <dbReference type="PROSITE" id="PS50043"/>
    </source>
</evidence>
<dbReference type="InterPro" id="IPR016032">
    <property type="entry name" value="Sig_transdc_resp-reg_C-effctor"/>
</dbReference>
<dbReference type="PROSITE" id="PS00622">
    <property type="entry name" value="HTH_LUXR_1"/>
    <property type="match status" value="1"/>
</dbReference>
<proteinExistence type="predicted"/>
<dbReference type="Gene3D" id="1.25.40.10">
    <property type="entry name" value="Tetratricopeptide repeat domain"/>
    <property type="match status" value="1"/>
</dbReference>
<dbReference type="PRINTS" id="PR00038">
    <property type="entry name" value="HTHLUXR"/>
</dbReference>
<dbReference type="SMART" id="SM00421">
    <property type="entry name" value="HTH_LUXR"/>
    <property type="match status" value="1"/>
</dbReference>